<protein>
    <submittedName>
        <fullName evidence="2">Uncharacterized protein</fullName>
    </submittedName>
</protein>
<comment type="caution">
    <text evidence="2">The sequence shown here is derived from an EMBL/GenBank/DDBJ whole genome shotgun (WGS) entry which is preliminary data.</text>
</comment>
<dbReference type="EMBL" id="JBHFNT010000250">
    <property type="protein sequence ID" value="MFB2838445.1"/>
    <property type="molecule type" value="Genomic_DNA"/>
</dbReference>
<proteinExistence type="predicted"/>
<organism evidence="2 3">
    <name type="scientific">Floridaenema evergladense BLCC-F167</name>
    <dbReference type="NCBI Taxonomy" id="3153639"/>
    <lineage>
        <taxon>Bacteria</taxon>
        <taxon>Bacillati</taxon>
        <taxon>Cyanobacteriota</taxon>
        <taxon>Cyanophyceae</taxon>
        <taxon>Oscillatoriophycideae</taxon>
        <taxon>Aerosakkonematales</taxon>
        <taxon>Aerosakkonemataceae</taxon>
        <taxon>Floridanema</taxon>
        <taxon>Floridanema evergladense</taxon>
    </lineage>
</organism>
<evidence type="ECO:0000313" key="3">
    <source>
        <dbReference type="Proteomes" id="UP001576780"/>
    </source>
</evidence>
<reference evidence="2 3" key="1">
    <citation type="submission" date="2024-09" db="EMBL/GenBank/DDBJ databases">
        <title>Floridaenema gen nov. (Aerosakkonemataceae, Aerosakkonematales ord. nov., Cyanobacteria) from benthic tropical and subtropical fresh waters, with the description of four new species.</title>
        <authorList>
            <person name="Moretto J.A."/>
            <person name="Berthold D.E."/>
            <person name="Lefler F.W."/>
            <person name="Huang I.-S."/>
            <person name="Laughinghouse H. IV."/>
        </authorList>
    </citation>
    <scope>NUCLEOTIDE SEQUENCE [LARGE SCALE GENOMIC DNA]</scope>
    <source>
        <strain evidence="2 3">BLCC-F167</strain>
    </source>
</reference>
<dbReference type="Proteomes" id="UP001576780">
    <property type="component" value="Unassembled WGS sequence"/>
</dbReference>
<keyword evidence="3" id="KW-1185">Reference proteome</keyword>
<evidence type="ECO:0000313" key="2">
    <source>
        <dbReference type="EMBL" id="MFB2838445.1"/>
    </source>
</evidence>
<gene>
    <name evidence="2" type="ORF">ACE1CA_28460</name>
</gene>
<name>A0ABV4WTL8_9CYAN</name>
<evidence type="ECO:0000256" key="1">
    <source>
        <dbReference type="SAM" id="MobiDB-lite"/>
    </source>
</evidence>
<feature type="region of interest" description="Disordered" evidence="1">
    <location>
        <begin position="67"/>
        <end position="121"/>
    </location>
</feature>
<dbReference type="RefSeq" id="WP_413280757.1">
    <property type="nucleotide sequence ID" value="NZ_JBHFNT010000250.1"/>
</dbReference>
<sequence length="121" mass="13639">MPYQKRVNCFIEVIKTQPDLFTATDWIELAEIVNQLSEDSAEIWQAISDWMEFHSEIKAVYKTKLETTSTPATSLDKHLGPGGSQPKESPDQPTGDPALLEKLKNEIHLHKPLDLPKQSPS</sequence>
<accession>A0ABV4WTL8</accession>
<feature type="compositionally biased region" description="Basic and acidic residues" evidence="1">
    <location>
        <begin position="99"/>
        <end position="114"/>
    </location>
</feature>